<organism evidence="1 2">
    <name type="scientific">Flammeovirga kamogawensis</name>
    <dbReference type="NCBI Taxonomy" id="373891"/>
    <lineage>
        <taxon>Bacteria</taxon>
        <taxon>Pseudomonadati</taxon>
        <taxon>Bacteroidota</taxon>
        <taxon>Cytophagia</taxon>
        <taxon>Cytophagales</taxon>
        <taxon>Flammeovirgaceae</taxon>
        <taxon>Flammeovirga</taxon>
    </lineage>
</organism>
<accession>A0ABX8GXP8</accession>
<dbReference type="RefSeq" id="WP_144075570.1">
    <property type="nucleotide sequence ID" value="NZ_CP076128.1"/>
</dbReference>
<protein>
    <recommendedName>
        <fullName evidence="3">DUF4270 domain-containing protein</fullName>
    </recommendedName>
</protein>
<dbReference type="Proteomes" id="UP000682802">
    <property type="component" value="Chromosome 1"/>
</dbReference>
<evidence type="ECO:0000313" key="2">
    <source>
        <dbReference type="Proteomes" id="UP000682802"/>
    </source>
</evidence>
<dbReference type="PROSITE" id="PS51257">
    <property type="entry name" value="PROKAR_LIPOPROTEIN"/>
    <property type="match status" value="1"/>
</dbReference>
<dbReference type="EMBL" id="CP076128">
    <property type="protein sequence ID" value="QWG08194.1"/>
    <property type="molecule type" value="Genomic_DNA"/>
</dbReference>
<sequence>MKKSLIYILALSAGLFSCEPYKDLQEAADSELVLKRDNDAIPATTTISADDVVYSSKTVAQNEIPSFLSEKYRANVYTDSKIIEVEYTVVQQSLAPKNFLDDDDYASVGNEFCKEDAGWVQNDTINIADADKEIMLTSDDYNFVGQKYGNFSSSDYDEGVYNGYTYDSRLDAMISDILQNFRNEDRTKSISVIFDVYKEGLDTLVYTADSVKGCAYQFLPSDNIEDKITGIFNNNNPDQLSDSQISAVYKVGEINGEISEHTEFFQKQTTGSWVMITSADLVHEYDTLQDADYTAFGFKYPNFSSSTPQENYLPRFLASKHAYAQEGDNYRMVYNYYTGGVTVMDIAEYKFEDMQWVLTAPISEETVSSDKFKYTHSSESNTGEWKVSLAAVITLTQADYELTGDGKYSNFSSYDDKEGEYPEGTQVDNIIDAKINHILLTNYSQYNKLDQEASVSFEYYDGVRSTKTRSYIYNTTTTNWDVQ</sequence>
<evidence type="ECO:0000313" key="1">
    <source>
        <dbReference type="EMBL" id="QWG08194.1"/>
    </source>
</evidence>
<reference evidence="1 2" key="1">
    <citation type="submission" date="2021-05" db="EMBL/GenBank/DDBJ databases">
        <title>Comparative genomic studies on the polysaccharide-degrading batcterial strains of the Flammeovirga genus.</title>
        <authorList>
            <person name="Zewei F."/>
            <person name="Zheng Z."/>
            <person name="Yu L."/>
            <person name="Ruyue G."/>
            <person name="Yanhong M."/>
            <person name="Yuanyuan C."/>
            <person name="Jingyan G."/>
            <person name="Wenjun H."/>
        </authorList>
    </citation>
    <scope>NUCLEOTIDE SEQUENCE [LARGE SCALE GENOMIC DNA]</scope>
    <source>
        <strain evidence="1 2">YS10</strain>
    </source>
</reference>
<keyword evidence="2" id="KW-1185">Reference proteome</keyword>
<evidence type="ECO:0008006" key="3">
    <source>
        <dbReference type="Google" id="ProtNLM"/>
    </source>
</evidence>
<name>A0ABX8GXP8_9BACT</name>
<proteinExistence type="predicted"/>
<gene>
    <name evidence="1" type="ORF">KM029_04450</name>
</gene>